<proteinExistence type="predicted"/>
<keyword evidence="2" id="KW-1185">Reference proteome</keyword>
<evidence type="ECO:0000313" key="2">
    <source>
        <dbReference type="Proteomes" id="UP000422108"/>
    </source>
</evidence>
<dbReference type="RefSeq" id="WP_155311040.1">
    <property type="nucleotide sequence ID" value="NZ_AP021879.1"/>
</dbReference>
<accession>A0A5K8ABD8</accession>
<gene>
    <name evidence="1" type="ORF">DSCOOX_31050</name>
</gene>
<protein>
    <submittedName>
        <fullName evidence="1">Uncharacterized protein</fullName>
    </submittedName>
</protein>
<organism evidence="1 2">
    <name type="scientific">Desulfosarcina ovata subsp. ovata</name>
    <dbReference type="NCBI Taxonomy" id="2752305"/>
    <lineage>
        <taxon>Bacteria</taxon>
        <taxon>Pseudomonadati</taxon>
        <taxon>Thermodesulfobacteriota</taxon>
        <taxon>Desulfobacteria</taxon>
        <taxon>Desulfobacterales</taxon>
        <taxon>Desulfosarcinaceae</taxon>
        <taxon>Desulfosarcina</taxon>
    </lineage>
</organism>
<evidence type="ECO:0000313" key="1">
    <source>
        <dbReference type="EMBL" id="BBO89925.1"/>
    </source>
</evidence>
<reference evidence="1 2" key="1">
    <citation type="submission" date="2019-11" db="EMBL/GenBank/DDBJ databases">
        <title>Comparative genomics of hydrocarbon-degrading Desulfosarcina strains.</title>
        <authorList>
            <person name="Watanabe M."/>
            <person name="Kojima H."/>
            <person name="Fukui M."/>
        </authorList>
    </citation>
    <scope>NUCLEOTIDE SEQUENCE [LARGE SCALE GENOMIC DNA]</scope>
    <source>
        <strain evidence="2">oXyS1</strain>
    </source>
</reference>
<dbReference type="EMBL" id="AP021879">
    <property type="protein sequence ID" value="BBO89925.1"/>
    <property type="molecule type" value="Genomic_DNA"/>
</dbReference>
<name>A0A5K8ABD8_9BACT</name>
<dbReference type="AlphaFoldDB" id="A0A5K8ABD8"/>
<sequence length="78" mass="9300">MGKGSRLKRQRKEKQLTDSEIYNLFSGEGLEELTNELYEELLANGWKEKDLKFFQQRGSRYCRSRNSFLDEPQFMGDE</sequence>
<dbReference type="Proteomes" id="UP000422108">
    <property type="component" value="Chromosome"/>
</dbReference>